<name>A0A1Y3QZ56_9BACT</name>
<feature type="signal peptide" evidence="1">
    <location>
        <begin position="1"/>
        <end position="23"/>
    </location>
</feature>
<dbReference type="EMBL" id="NFHB01000001">
    <property type="protein sequence ID" value="OUN04952.1"/>
    <property type="molecule type" value="Genomic_DNA"/>
</dbReference>
<evidence type="ECO:0000313" key="4">
    <source>
        <dbReference type="Proteomes" id="UP000195772"/>
    </source>
</evidence>
<comment type="caution">
    <text evidence="3">The sequence shown here is derived from an EMBL/GenBank/DDBJ whole genome shotgun (WGS) entry which is preliminary data.</text>
</comment>
<proteinExistence type="predicted"/>
<dbReference type="OrthoDB" id="1001469at2"/>
<evidence type="ECO:0000256" key="1">
    <source>
        <dbReference type="SAM" id="SignalP"/>
    </source>
</evidence>
<accession>A0A1Y3QZ56</accession>
<sequence length="213" mass="22549">MQMKKTLLSIAAALLLAGGAASAQDWQEALKKAATEAADKATGGKLTQYALVGTWNYSAPGVKFEGNDLLSQLGGSALEGTVKSQLDKVYQTVGIKPGAGSVTFGKDGAFSTQMGNYKLSGTYTFDPSTHVAAMKFAKEKLGKEKLDLGEVPGHVYLSGTKMVLVFPVGKLIEIIKSYGSKISSMETVVALLEQYKNVYIGFEFSKGTAENAK</sequence>
<dbReference type="eggNOG" id="ENOG5032UZ2">
    <property type="taxonomic scope" value="Bacteria"/>
</dbReference>
<protein>
    <submittedName>
        <fullName evidence="3">DUF4923 domain-containing protein</fullName>
    </submittedName>
</protein>
<dbReference type="InterPro" id="IPR032575">
    <property type="entry name" value="DUF4923"/>
</dbReference>
<feature type="domain" description="DUF4923" evidence="2">
    <location>
        <begin position="29"/>
        <end position="206"/>
    </location>
</feature>
<evidence type="ECO:0000313" key="3">
    <source>
        <dbReference type="EMBL" id="OUN04952.1"/>
    </source>
</evidence>
<keyword evidence="1" id="KW-0732">Signal</keyword>
<feature type="chain" id="PRO_5012892646" evidence="1">
    <location>
        <begin position="24"/>
        <end position="213"/>
    </location>
</feature>
<evidence type="ECO:0000259" key="2">
    <source>
        <dbReference type="Pfam" id="PF16270"/>
    </source>
</evidence>
<gene>
    <name evidence="3" type="ORF">B5G41_01190</name>
</gene>
<organism evidence="3 4">
    <name type="scientific">Alistipes onderdonkii</name>
    <dbReference type="NCBI Taxonomy" id="328813"/>
    <lineage>
        <taxon>Bacteria</taxon>
        <taxon>Pseudomonadati</taxon>
        <taxon>Bacteroidota</taxon>
        <taxon>Bacteroidia</taxon>
        <taxon>Bacteroidales</taxon>
        <taxon>Rikenellaceae</taxon>
        <taxon>Alistipes</taxon>
    </lineage>
</organism>
<dbReference type="Proteomes" id="UP000195772">
    <property type="component" value="Unassembled WGS sequence"/>
</dbReference>
<reference evidence="4" key="1">
    <citation type="submission" date="2017-04" db="EMBL/GenBank/DDBJ databases">
        <title>Function of individual gut microbiota members based on whole genome sequencing of pure cultures obtained from chicken caecum.</title>
        <authorList>
            <person name="Medvecky M."/>
            <person name="Cejkova D."/>
            <person name="Polansky O."/>
            <person name="Karasova D."/>
            <person name="Kubasova T."/>
            <person name="Cizek A."/>
            <person name="Rychlik I."/>
        </authorList>
    </citation>
    <scope>NUCLEOTIDE SEQUENCE [LARGE SCALE GENOMIC DNA]</scope>
    <source>
        <strain evidence="4">An90</strain>
    </source>
</reference>
<dbReference type="Pfam" id="PF16270">
    <property type="entry name" value="DUF4923"/>
    <property type="match status" value="1"/>
</dbReference>
<dbReference type="AlphaFoldDB" id="A0A1Y3QZ56"/>